<accession>A0A1E3QYK9</accession>
<dbReference type="GeneID" id="30150107"/>
<sequence length="459" mass="51550">MHPPSYQASHSAPTYPIYRDALDEVLNHEKLPLYKPASEGFGLVLVKRELVSPYKEYDTEWQPCFMELNSTQLNFYQLSRKKDRAVPSVAEIIHSFQAVCNTDTEKTPTSALSRLWKTTGSVDKRNLDSLFTMPYPATFHSIPSLIISQSPVKSYIIFTHQPVSSYTLQRAKIGVATDTQGGSPAVFLRARVETEQLLIQCFSEESLIDWYFKLNFAKDLSLPLELRLETTVRTIPRRRGTRYRGEGEGNLLDAVSGSQNRSSSGLNTKYDYSQVDQTVRGRANSASTTASDVSTVNSQFTQDSLSDFSECSMEEFEVRPSGLALTPGSKNYNLELSFIKQLMSSLKATDKWVGQPLVVSHKSPEARSHMSKVQVSVDSRLSTMRILGIEPPASQNLTTRSQRFQDCLDKTEEAETESLVWVLPLKKSAMFGQAKWSGSEHHHLACHEYIVARHGLVCL</sequence>
<dbReference type="EMBL" id="KV454426">
    <property type="protein sequence ID" value="ODQ82718.1"/>
    <property type="molecule type" value="Genomic_DNA"/>
</dbReference>
<gene>
    <name evidence="2" type="ORF">BABINDRAFT_5643</name>
</gene>
<evidence type="ECO:0000313" key="2">
    <source>
        <dbReference type="EMBL" id="ODQ82718.1"/>
    </source>
</evidence>
<feature type="compositionally biased region" description="Polar residues" evidence="1">
    <location>
        <begin position="256"/>
        <end position="268"/>
    </location>
</feature>
<dbReference type="Gene3D" id="2.30.29.30">
    <property type="entry name" value="Pleckstrin-homology domain (PH domain)/Phosphotyrosine-binding domain (PTB)"/>
    <property type="match status" value="1"/>
</dbReference>
<protein>
    <recommendedName>
        <fullName evidence="4">PH domain-containing protein</fullName>
    </recommendedName>
</protein>
<dbReference type="AlphaFoldDB" id="A0A1E3QYK9"/>
<dbReference type="PANTHER" id="PTHR37283">
    <property type="entry name" value="PH DOMAIN-CONTAINING PROTEIN YHR131C"/>
    <property type="match status" value="1"/>
</dbReference>
<name>A0A1E3QYK9_9ASCO</name>
<dbReference type="RefSeq" id="XP_018988046.1">
    <property type="nucleotide sequence ID" value="XM_019132254.1"/>
</dbReference>
<organism evidence="2 3">
    <name type="scientific">Babjeviella inositovora NRRL Y-12698</name>
    <dbReference type="NCBI Taxonomy" id="984486"/>
    <lineage>
        <taxon>Eukaryota</taxon>
        <taxon>Fungi</taxon>
        <taxon>Dikarya</taxon>
        <taxon>Ascomycota</taxon>
        <taxon>Saccharomycotina</taxon>
        <taxon>Pichiomycetes</taxon>
        <taxon>Serinales incertae sedis</taxon>
        <taxon>Babjeviella</taxon>
    </lineage>
</organism>
<feature type="region of interest" description="Disordered" evidence="1">
    <location>
        <begin position="239"/>
        <end position="268"/>
    </location>
</feature>
<reference evidence="3" key="1">
    <citation type="submission" date="2016-05" db="EMBL/GenBank/DDBJ databases">
        <title>Comparative genomics of biotechnologically important yeasts.</title>
        <authorList>
            <consortium name="DOE Joint Genome Institute"/>
            <person name="Riley R."/>
            <person name="Haridas S."/>
            <person name="Wolfe K.H."/>
            <person name="Lopes M.R."/>
            <person name="Hittinger C.T."/>
            <person name="Goker M."/>
            <person name="Salamov A."/>
            <person name="Wisecaver J."/>
            <person name="Long T.M."/>
            <person name="Aerts A.L."/>
            <person name="Barry K."/>
            <person name="Choi C."/>
            <person name="Clum A."/>
            <person name="Coughlan A.Y."/>
            <person name="Deshpande S."/>
            <person name="Douglass A.P."/>
            <person name="Hanson S.J."/>
            <person name="Klenk H.-P."/>
            <person name="Labutti K."/>
            <person name="Lapidus A."/>
            <person name="Lindquist E."/>
            <person name="Lipzen A."/>
            <person name="Meier-Kolthoff J.P."/>
            <person name="Ohm R.A."/>
            <person name="Otillar R.P."/>
            <person name="Pangilinan J."/>
            <person name="Peng Y."/>
            <person name="Rokas A."/>
            <person name="Rosa C.A."/>
            <person name="Scheuner C."/>
            <person name="Sibirny A.A."/>
            <person name="Slot J.C."/>
            <person name="Stielow J.B."/>
            <person name="Sun H."/>
            <person name="Kurtzman C.P."/>
            <person name="Blackwell M."/>
            <person name="Grigoriev I.V."/>
            <person name="Jeffries T.W."/>
        </authorList>
    </citation>
    <scope>NUCLEOTIDE SEQUENCE [LARGE SCALE GENOMIC DNA]</scope>
    <source>
        <strain evidence="3">NRRL Y-12698</strain>
    </source>
</reference>
<dbReference type="OrthoDB" id="5865767at2759"/>
<evidence type="ECO:0000313" key="3">
    <source>
        <dbReference type="Proteomes" id="UP000094336"/>
    </source>
</evidence>
<dbReference type="STRING" id="984486.A0A1E3QYK9"/>
<evidence type="ECO:0000256" key="1">
    <source>
        <dbReference type="SAM" id="MobiDB-lite"/>
    </source>
</evidence>
<dbReference type="Proteomes" id="UP000094336">
    <property type="component" value="Unassembled WGS sequence"/>
</dbReference>
<dbReference type="PANTHER" id="PTHR37283:SF1">
    <property type="entry name" value="PH DOMAIN-CONTAINING PROTEIN YHR131C"/>
    <property type="match status" value="1"/>
</dbReference>
<keyword evidence="3" id="KW-1185">Reference proteome</keyword>
<dbReference type="InterPro" id="IPR011993">
    <property type="entry name" value="PH-like_dom_sf"/>
</dbReference>
<proteinExistence type="predicted"/>
<evidence type="ECO:0008006" key="4">
    <source>
        <dbReference type="Google" id="ProtNLM"/>
    </source>
</evidence>